<organism evidence="5 6">
    <name type="scientific">Eimeria acervulina</name>
    <name type="common">Coccidian parasite</name>
    <dbReference type="NCBI Taxonomy" id="5801"/>
    <lineage>
        <taxon>Eukaryota</taxon>
        <taxon>Sar</taxon>
        <taxon>Alveolata</taxon>
        <taxon>Apicomplexa</taxon>
        <taxon>Conoidasida</taxon>
        <taxon>Coccidia</taxon>
        <taxon>Eucoccidiorida</taxon>
        <taxon>Eimeriorina</taxon>
        <taxon>Eimeriidae</taxon>
        <taxon>Eimeria</taxon>
    </lineage>
</organism>
<dbReference type="PROSITE" id="PS00678">
    <property type="entry name" value="WD_REPEATS_1"/>
    <property type="match status" value="1"/>
</dbReference>
<dbReference type="RefSeq" id="XP_013252609.1">
    <property type="nucleotide sequence ID" value="XM_013397155.1"/>
</dbReference>
<accession>U6GED7</accession>
<dbReference type="GO" id="GO:0071013">
    <property type="term" value="C:catalytic step 2 spliceosome"/>
    <property type="evidence" value="ECO:0007669"/>
    <property type="project" value="TreeGrafter"/>
</dbReference>
<keyword evidence="2" id="KW-0677">Repeat</keyword>
<dbReference type="GeneID" id="25274032"/>
<gene>
    <name evidence="5" type="ORF">EAH_00059620</name>
</gene>
<evidence type="ECO:0000313" key="5">
    <source>
        <dbReference type="EMBL" id="CDI76944.1"/>
    </source>
</evidence>
<dbReference type="InterPro" id="IPR015943">
    <property type="entry name" value="WD40/YVTN_repeat-like_dom_sf"/>
</dbReference>
<reference evidence="5" key="1">
    <citation type="submission" date="2013-10" db="EMBL/GenBank/DDBJ databases">
        <title>Genomic analysis of the causative agents of coccidiosis in chickens.</title>
        <authorList>
            <person name="Reid A.J."/>
            <person name="Blake D."/>
            <person name="Billington K."/>
            <person name="Browne H."/>
            <person name="Dunn M."/>
            <person name="Hung S."/>
            <person name="Kawahara F."/>
            <person name="Miranda-Saavedra D."/>
            <person name="Mourier T."/>
            <person name="Nagra H."/>
            <person name="Otto T.D."/>
            <person name="Rawlings N."/>
            <person name="Sanchez A."/>
            <person name="Sanders M."/>
            <person name="Subramaniam C."/>
            <person name="Tay Y."/>
            <person name="Dear P."/>
            <person name="Doerig C."/>
            <person name="Gruber A."/>
            <person name="Parkinson J."/>
            <person name="Shirley M."/>
            <person name="Wan K.L."/>
            <person name="Berriman M."/>
            <person name="Tomley F."/>
            <person name="Pain A."/>
        </authorList>
    </citation>
    <scope>NUCLEOTIDE SEQUENCE</scope>
    <source>
        <strain evidence="5">Houghton</strain>
    </source>
</reference>
<keyword evidence="1 3" id="KW-0853">WD repeat</keyword>
<evidence type="ECO:0000256" key="1">
    <source>
        <dbReference type="ARBA" id="ARBA00022574"/>
    </source>
</evidence>
<dbReference type="EMBL" id="HG670496">
    <property type="protein sequence ID" value="CDI76944.1"/>
    <property type="molecule type" value="Genomic_DNA"/>
</dbReference>
<dbReference type="PROSITE" id="PS50082">
    <property type="entry name" value="WD_REPEATS_2"/>
    <property type="match status" value="2"/>
</dbReference>
<dbReference type="PANTHER" id="PTHR44006">
    <property type="entry name" value="U5 SMALL NUCLEAR RIBONUCLEOPROTEIN 40 KDA PROTEIN"/>
    <property type="match status" value="1"/>
</dbReference>
<dbReference type="InterPro" id="IPR011047">
    <property type="entry name" value="Quinoprotein_ADH-like_sf"/>
</dbReference>
<dbReference type="SMART" id="SM00320">
    <property type="entry name" value="WD40"/>
    <property type="match status" value="2"/>
</dbReference>
<proteinExistence type="predicted"/>
<keyword evidence="6" id="KW-1185">Reference proteome</keyword>
<feature type="compositionally biased region" description="Low complexity" evidence="4">
    <location>
        <begin position="99"/>
        <end position="111"/>
    </location>
</feature>
<dbReference type="InterPro" id="IPR052234">
    <property type="entry name" value="U5_snRNP_Component"/>
</dbReference>
<evidence type="ECO:0000256" key="3">
    <source>
        <dbReference type="PROSITE-ProRule" id="PRU00221"/>
    </source>
</evidence>
<dbReference type="OrthoDB" id="354344at2759"/>
<dbReference type="Pfam" id="PF00400">
    <property type="entry name" value="WD40"/>
    <property type="match status" value="2"/>
</dbReference>
<reference evidence="5" key="2">
    <citation type="submission" date="2013-10" db="EMBL/GenBank/DDBJ databases">
        <authorList>
            <person name="Aslett M."/>
        </authorList>
    </citation>
    <scope>NUCLEOTIDE SEQUENCE</scope>
    <source>
        <strain evidence="5">Houghton</strain>
    </source>
</reference>
<dbReference type="InterPro" id="IPR001680">
    <property type="entry name" value="WD40_rpt"/>
</dbReference>
<dbReference type="PANTHER" id="PTHR44006:SF1">
    <property type="entry name" value="U5 SMALL NUCLEAR RIBONUCLEOPROTEIN 40 KDA PROTEIN"/>
    <property type="match status" value="1"/>
</dbReference>
<dbReference type="VEuPathDB" id="ToxoDB:EAH_00059620"/>
<dbReference type="Gene3D" id="2.130.10.10">
    <property type="entry name" value="YVTN repeat-like/Quinoprotein amine dehydrogenase"/>
    <property type="match status" value="2"/>
</dbReference>
<evidence type="ECO:0000256" key="4">
    <source>
        <dbReference type="SAM" id="MobiDB-lite"/>
    </source>
</evidence>
<dbReference type="SUPFAM" id="SSF50998">
    <property type="entry name" value="Quinoprotein alcohol dehydrogenase-like"/>
    <property type="match status" value="1"/>
</dbReference>
<evidence type="ECO:0000313" key="6">
    <source>
        <dbReference type="Proteomes" id="UP000018050"/>
    </source>
</evidence>
<name>U6GED7_EIMAC</name>
<protein>
    <submittedName>
        <fullName evidence="5">Uncharacterized protein</fullName>
    </submittedName>
</protein>
<dbReference type="GO" id="GO:0003723">
    <property type="term" value="F:RNA binding"/>
    <property type="evidence" value="ECO:0007669"/>
    <property type="project" value="TreeGrafter"/>
</dbReference>
<evidence type="ECO:0000256" key="2">
    <source>
        <dbReference type="ARBA" id="ARBA00022737"/>
    </source>
</evidence>
<dbReference type="AlphaFoldDB" id="U6GED7"/>
<dbReference type="Proteomes" id="UP000018050">
    <property type="component" value="Unassembled WGS sequence"/>
</dbReference>
<dbReference type="InterPro" id="IPR019775">
    <property type="entry name" value="WD40_repeat_CS"/>
</dbReference>
<feature type="repeat" description="WD" evidence="3">
    <location>
        <begin position="9"/>
        <end position="31"/>
    </location>
</feature>
<feature type="repeat" description="WD" evidence="3">
    <location>
        <begin position="128"/>
        <end position="151"/>
    </location>
</feature>
<feature type="region of interest" description="Disordered" evidence="4">
    <location>
        <begin position="82"/>
        <end position="111"/>
    </location>
</feature>
<sequence length="191" mass="19710">MTVHACRQLYTASADESLAVWDLETGERIKKLKGHLSVVNCLSVYGARTLSAVPVYGTAAAAAAAAAAAGAPNTKAAAAAAGAATPALQDKDNEDEDNNNSSSSSSSSKNSKSYLFSTGSSSYSTKFLLASGGDDGATRVWDLRTRRCVLKAQHHYQILSVALDGVGCRVFAGSLDNTIQCGVSWVAGCVL</sequence>